<dbReference type="Proteomes" id="UP001596353">
    <property type="component" value="Unassembled WGS sequence"/>
</dbReference>
<evidence type="ECO:0000256" key="5">
    <source>
        <dbReference type="ARBA" id="ARBA00022597"/>
    </source>
</evidence>
<evidence type="ECO:0000256" key="6">
    <source>
        <dbReference type="ARBA" id="ARBA00022692"/>
    </source>
</evidence>
<keyword evidence="18" id="KW-1185">Reference proteome</keyword>
<keyword evidence="11" id="KW-0472">Membrane</keyword>
<reference evidence="18" key="1">
    <citation type="journal article" date="2019" name="Int. J. Syst. Evol. Microbiol.">
        <title>The Global Catalogue of Microorganisms (GCM) 10K type strain sequencing project: providing services to taxonomists for standard genome sequencing and annotation.</title>
        <authorList>
            <consortium name="The Broad Institute Genomics Platform"/>
            <consortium name="The Broad Institute Genome Sequencing Center for Infectious Disease"/>
            <person name="Wu L."/>
            <person name="Ma J."/>
        </authorList>
    </citation>
    <scope>NUCLEOTIDE SEQUENCE [LARGE SCALE GENOMIC DNA]</scope>
    <source>
        <strain evidence="18">CCUG 66188</strain>
    </source>
</reference>
<sequence length="305" mass="32175">MALSACSQLPRGAAVQNEITRNADSPTSDIAVYPVTRAFLPSVQHWPSVGEKRHAWIGNSRGSNAQIIRPGDELAILVWDSGDNSLLTSNEQRVATLPNIRVSESGSVFVPYIGKVQVSGRTPDSARQLIQRQLEAIVPSAQVQLSMAEGRGNSIDLVGGVSKPGNILLPDQNFTVLAAISAGGGVSAALDNPQVKLVRGSNIYATSVSTLYENPHLDTRLQGGDKVIVEADRRYFLSLGAAGREAQHDFNRDQVSALDALAIIGGVNDARADPRGILVLREYPASAVSAACGGRASSGWSSPST</sequence>
<evidence type="ECO:0000256" key="9">
    <source>
        <dbReference type="ARBA" id="ARBA00023065"/>
    </source>
</evidence>
<feature type="domain" description="Polysaccharide export protein N-terminal" evidence="15">
    <location>
        <begin position="66"/>
        <end position="147"/>
    </location>
</feature>
<feature type="domain" description="SLBB" evidence="16">
    <location>
        <begin position="158"/>
        <end position="229"/>
    </location>
</feature>
<keyword evidence="3" id="KW-0813">Transport</keyword>
<comment type="caution">
    <text evidence="17">The sequence shown here is derived from an EMBL/GenBank/DDBJ whole genome shotgun (WGS) entry which is preliminary data.</text>
</comment>
<keyword evidence="9" id="KW-0406">Ion transport</keyword>
<keyword evidence="5" id="KW-0762">Sugar transport</keyword>
<protein>
    <submittedName>
        <fullName evidence="17">Polysaccharide biosynthesis/export family protein</fullName>
    </submittedName>
</protein>
<evidence type="ECO:0000256" key="10">
    <source>
        <dbReference type="ARBA" id="ARBA00023114"/>
    </source>
</evidence>
<keyword evidence="6" id="KW-0812">Transmembrane</keyword>
<evidence type="ECO:0000256" key="8">
    <source>
        <dbReference type="ARBA" id="ARBA00023047"/>
    </source>
</evidence>
<keyword evidence="7" id="KW-0732">Signal</keyword>
<dbReference type="Pfam" id="PF22461">
    <property type="entry name" value="SLBB_2"/>
    <property type="match status" value="1"/>
</dbReference>
<evidence type="ECO:0000313" key="17">
    <source>
        <dbReference type="EMBL" id="MFC6758499.1"/>
    </source>
</evidence>
<proteinExistence type="inferred from homology"/>
<evidence type="ECO:0000256" key="1">
    <source>
        <dbReference type="ARBA" id="ARBA00004571"/>
    </source>
</evidence>
<accession>A0ABW2AYW8</accession>
<dbReference type="PANTHER" id="PTHR33619:SF3">
    <property type="entry name" value="POLYSACCHARIDE EXPORT PROTEIN GFCE-RELATED"/>
    <property type="match status" value="1"/>
</dbReference>
<evidence type="ECO:0000256" key="11">
    <source>
        <dbReference type="ARBA" id="ARBA00023136"/>
    </source>
</evidence>
<keyword evidence="8" id="KW-0625">Polysaccharide transport</keyword>
<evidence type="ECO:0000256" key="13">
    <source>
        <dbReference type="ARBA" id="ARBA00023237"/>
    </source>
</evidence>
<dbReference type="InterPro" id="IPR049712">
    <property type="entry name" value="Poly_export"/>
</dbReference>
<gene>
    <name evidence="17" type="ORF">ACFQFQ_01660</name>
</gene>
<keyword evidence="14" id="KW-0449">Lipoprotein</keyword>
<evidence type="ECO:0000256" key="3">
    <source>
        <dbReference type="ARBA" id="ARBA00022448"/>
    </source>
</evidence>
<evidence type="ECO:0000256" key="7">
    <source>
        <dbReference type="ARBA" id="ARBA00022729"/>
    </source>
</evidence>
<organism evidence="17 18">
    <name type="scientific">Sulfitobacter porphyrae</name>
    <dbReference type="NCBI Taxonomy" id="1246864"/>
    <lineage>
        <taxon>Bacteria</taxon>
        <taxon>Pseudomonadati</taxon>
        <taxon>Pseudomonadota</taxon>
        <taxon>Alphaproteobacteria</taxon>
        <taxon>Rhodobacterales</taxon>
        <taxon>Roseobacteraceae</taxon>
        <taxon>Sulfitobacter</taxon>
    </lineage>
</organism>
<evidence type="ECO:0000256" key="2">
    <source>
        <dbReference type="ARBA" id="ARBA00009450"/>
    </source>
</evidence>
<dbReference type="Pfam" id="PF02563">
    <property type="entry name" value="Poly_export"/>
    <property type="match status" value="1"/>
</dbReference>
<dbReference type="InterPro" id="IPR054765">
    <property type="entry name" value="SLBB_dom"/>
</dbReference>
<evidence type="ECO:0000256" key="14">
    <source>
        <dbReference type="ARBA" id="ARBA00023288"/>
    </source>
</evidence>
<keyword evidence="13" id="KW-0998">Cell outer membrane</keyword>
<evidence type="ECO:0000256" key="12">
    <source>
        <dbReference type="ARBA" id="ARBA00023139"/>
    </source>
</evidence>
<dbReference type="EMBL" id="JBHSWG010000001">
    <property type="protein sequence ID" value="MFC6758499.1"/>
    <property type="molecule type" value="Genomic_DNA"/>
</dbReference>
<comment type="similarity">
    <text evidence="2">Belongs to the BexD/CtrA/VexA family.</text>
</comment>
<name>A0ABW2AYW8_9RHOB</name>
<evidence type="ECO:0000313" key="18">
    <source>
        <dbReference type="Proteomes" id="UP001596353"/>
    </source>
</evidence>
<keyword evidence="4" id="KW-1134">Transmembrane beta strand</keyword>
<keyword evidence="12" id="KW-0564">Palmitate</keyword>
<dbReference type="PANTHER" id="PTHR33619">
    <property type="entry name" value="POLYSACCHARIDE EXPORT PROTEIN GFCE-RELATED"/>
    <property type="match status" value="1"/>
</dbReference>
<keyword evidence="10" id="KW-0626">Porin</keyword>
<evidence type="ECO:0000256" key="4">
    <source>
        <dbReference type="ARBA" id="ARBA00022452"/>
    </source>
</evidence>
<dbReference type="Gene3D" id="3.10.560.10">
    <property type="entry name" value="Outer membrane lipoprotein wza domain like"/>
    <property type="match status" value="2"/>
</dbReference>
<dbReference type="Gene3D" id="3.30.1950.10">
    <property type="entry name" value="wza like domain"/>
    <property type="match status" value="1"/>
</dbReference>
<dbReference type="InterPro" id="IPR003715">
    <property type="entry name" value="Poly_export_N"/>
</dbReference>
<comment type="subcellular location">
    <subcellularLocation>
        <location evidence="1">Cell outer membrane</location>
        <topology evidence="1">Multi-pass membrane protein</topology>
    </subcellularLocation>
</comment>
<evidence type="ECO:0000259" key="16">
    <source>
        <dbReference type="Pfam" id="PF22461"/>
    </source>
</evidence>
<evidence type="ECO:0000259" key="15">
    <source>
        <dbReference type="Pfam" id="PF02563"/>
    </source>
</evidence>